<sequence length="102" mass="10584">MMNDDSSPTGGASRDGTRSPAPNSTRPAELASPAGDSAAAEGPPVWFLDVDGVLNIDTDELAIADVQSWPPGRELLLAPDPHLGLTVADLDLIEAFARGHKP</sequence>
<dbReference type="EMBL" id="CP101989">
    <property type="protein sequence ID" value="UUI65202.1"/>
    <property type="molecule type" value="Genomic_DNA"/>
</dbReference>
<accession>A0ABY5K418</accession>
<feature type="region of interest" description="Disordered" evidence="1">
    <location>
        <begin position="1"/>
        <end position="43"/>
    </location>
</feature>
<gene>
    <name evidence="2" type="ORF">NP075_00185</name>
</gene>
<evidence type="ECO:0000256" key="1">
    <source>
        <dbReference type="SAM" id="MobiDB-lite"/>
    </source>
</evidence>
<proteinExistence type="predicted"/>
<dbReference type="RefSeq" id="WP_227563698.1">
    <property type="nucleotide sequence ID" value="NZ_CP101989.1"/>
</dbReference>
<name>A0ABY5K418_9CELL</name>
<reference evidence="2 3" key="1">
    <citation type="submission" date="2022-07" db="EMBL/GenBank/DDBJ databases">
        <title>Novel species in genus cellulomonas.</title>
        <authorList>
            <person name="Ye L."/>
        </authorList>
    </citation>
    <scope>NUCLEOTIDE SEQUENCE [LARGE SCALE GENOMIC DNA]</scope>
    <source>
        <strain evidence="3">zg-Y908</strain>
    </source>
</reference>
<dbReference type="Proteomes" id="UP001317322">
    <property type="component" value="Chromosome"/>
</dbReference>
<evidence type="ECO:0000313" key="2">
    <source>
        <dbReference type="EMBL" id="UUI65202.1"/>
    </source>
</evidence>
<protein>
    <submittedName>
        <fullName evidence="2">Uncharacterized protein</fullName>
    </submittedName>
</protein>
<organism evidence="2 3">
    <name type="scientific">Cellulomonas wangsupingiae</name>
    <dbReference type="NCBI Taxonomy" id="2968085"/>
    <lineage>
        <taxon>Bacteria</taxon>
        <taxon>Bacillati</taxon>
        <taxon>Actinomycetota</taxon>
        <taxon>Actinomycetes</taxon>
        <taxon>Micrococcales</taxon>
        <taxon>Cellulomonadaceae</taxon>
        <taxon>Cellulomonas</taxon>
    </lineage>
</organism>
<evidence type="ECO:0000313" key="3">
    <source>
        <dbReference type="Proteomes" id="UP001317322"/>
    </source>
</evidence>
<feature type="compositionally biased region" description="Polar residues" evidence="1">
    <location>
        <begin position="1"/>
        <end position="10"/>
    </location>
</feature>
<keyword evidence="3" id="KW-1185">Reference proteome</keyword>